<keyword evidence="12" id="KW-1185">Reference proteome</keyword>
<keyword evidence="6" id="KW-0333">Golgi apparatus</keyword>
<dbReference type="Proteomes" id="UP000695007">
    <property type="component" value="Unplaced"/>
</dbReference>
<gene>
    <name evidence="13" type="primary">LOC105367900</name>
</gene>
<evidence type="ECO:0000256" key="1">
    <source>
        <dbReference type="ARBA" id="ARBA00004395"/>
    </source>
</evidence>
<organism evidence="12 13">
    <name type="scientific">Ceratosolen solmsi marchali</name>
    <dbReference type="NCBI Taxonomy" id="326594"/>
    <lineage>
        <taxon>Eukaryota</taxon>
        <taxon>Metazoa</taxon>
        <taxon>Ecdysozoa</taxon>
        <taxon>Arthropoda</taxon>
        <taxon>Hexapoda</taxon>
        <taxon>Insecta</taxon>
        <taxon>Pterygota</taxon>
        <taxon>Neoptera</taxon>
        <taxon>Endopterygota</taxon>
        <taxon>Hymenoptera</taxon>
        <taxon>Apocrita</taxon>
        <taxon>Proctotrupomorpha</taxon>
        <taxon>Chalcidoidea</taxon>
        <taxon>Agaonidae</taxon>
        <taxon>Agaoninae</taxon>
        <taxon>Ceratosolen</taxon>
    </lineage>
</organism>
<evidence type="ECO:0000256" key="4">
    <source>
        <dbReference type="ARBA" id="ARBA00022448"/>
    </source>
</evidence>
<dbReference type="Pfam" id="PF06148">
    <property type="entry name" value="COG2_N"/>
    <property type="match status" value="1"/>
</dbReference>
<dbReference type="GeneID" id="105367900"/>
<feature type="domain" description="COG complex component COG2 C-terminal" evidence="11">
    <location>
        <begin position="365"/>
        <end position="668"/>
    </location>
</feature>
<evidence type="ECO:0000256" key="6">
    <source>
        <dbReference type="ARBA" id="ARBA00023034"/>
    </source>
</evidence>
<protein>
    <recommendedName>
        <fullName evidence="3">Conserved oligomeric Golgi complex subunit 2</fullName>
    </recommendedName>
    <alternativeName>
        <fullName evidence="8">Component of oligomeric Golgi complex 2</fullName>
    </alternativeName>
</protein>
<keyword evidence="7" id="KW-0472">Membrane</keyword>
<keyword evidence="9" id="KW-0175">Coiled coil</keyword>
<feature type="domain" description="Conserved oligomeric Golgi complex subunit 2 N-terminal" evidence="10">
    <location>
        <begin position="15"/>
        <end position="89"/>
    </location>
</feature>
<dbReference type="PANTHER" id="PTHR12961">
    <property type="entry name" value="CONSERVED OLIGOMERIC GOLGI COMPLEX COMPONENT 2"/>
    <property type="match status" value="1"/>
</dbReference>
<name>A0AAJ6YV78_9HYME</name>
<evidence type="ECO:0000313" key="13">
    <source>
        <dbReference type="RefSeq" id="XP_011505049.1"/>
    </source>
</evidence>
<comment type="subcellular location">
    <subcellularLocation>
        <location evidence="1">Golgi apparatus membrane</location>
        <topology evidence="1">Peripheral membrane protein</topology>
    </subcellularLocation>
</comment>
<feature type="coiled-coil region" evidence="9">
    <location>
        <begin position="671"/>
        <end position="698"/>
    </location>
</feature>
<dbReference type="GO" id="GO:0015031">
    <property type="term" value="P:protein transport"/>
    <property type="evidence" value="ECO:0007669"/>
    <property type="project" value="UniProtKB-KW"/>
</dbReference>
<evidence type="ECO:0000256" key="5">
    <source>
        <dbReference type="ARBA" id="ARBA00022927"/>
    </source>
</evidence>
<evidence type="ECO:0000256" key="2">
    <source>
        <dbReference type="ARBA" id="ARBA00007603"/>
    </source>
</evidence>
<keyword evidence="5" id="KW-0653">Protein transport</keyword>
<comment type="similarity">
    <text evidence="2">Belongs to the COG2 family.</text>
</comment>
<dbReference type="KEGG" id="csol:105367900"/>
<evidence type="ECO:0000313" key="12">
    <source>
        <dbReference type="Proteomes" id="UP000695007"/>
    </source>
</evidence>
<dbReference type="Pfam" id="PF12022">
    <property type="entry name" value="COG2_C"/>
    <property type="match status" value="1"/>
</dbReference>
<keyword evidence="4" id="KW-0813">Transport</keyword>
<dbReference type="GO" id="GO:0007030">
    <property type="term" value="P:Golgi organization"/>
    <property type="evidence" value="ECO:0007669"/>
    <property type="project" value="InterPro"/>
</dbReference>
<reference evidence="13" key="1">
    <citation type="submission" date="2025-08" db="UniProtKB">
        <authorList>
            <consortium name="RefSeq"/>
        </authorList>
    </citation>
    <scope>IDENTIFICATION</scope>
</reference>
<evidence type="ECO:0000256" key="7">
    <source>
        <dbReference type="ARBA" id="ARBA00023136"/>
    </source>
</evidence>
<evidence type="ECO:0000259" key="11">
    <source>
        <dbReference type="Pfam" id="PF12022"/>
    </source>
</evidence>
<evidence type="ECO:0000256" key="9">
    <source>
        <dbReference type="SAM" id="Coils"/>
    </source>
</evidence>
<dbReference type="InterPro" id="IPR024603">
    <property type="entry name" value="COG_complex_COG2_C"/>
</dbReference>
<dbReference type="GO" id="GO:0000139">
    <property type="term" value="C:Golgi membrane"/>
    <property type="evidence" value="ECO:0007669"/>
    <property type="project" value="UniProtKB-SubCell"/>
</dbReference>
<dbReference type="AlphaFoldDB" id="A0AAJ6YV78"/>
<proteinExistence type="inferred from homology"/>
<dbReference type="CTD" id="22796"/>
<evidence type="ECO:0000256" key="3">
    <source>
        <dbReference type="ARBA" id="ARBA00020977"/>
    </source>
</evidence>
<dbReference type="InterPro" id="IPR024602">
    <property type="entry name" value="COG_su2_N"/>
</dbReference>
<accession>A0AAJ6YV78</accession>
<dbReference type="GO" id="GO:0006891">
    <property type="term" value="P:intra-Golgi vesicle-mediated transport"/>
    <property type="evidence" value="ECO:0007669"/>
    <property type="project" value="TreeGrafter"/>
</dbReference>
<evidence type="ECO:0000256" key="8">
    <source>
        <dbReference type="ARBA" id="ARBA00031344"/>
    </source>
</evidence>
<sequence length="706" mass="82379">MTENNFIPPKSPKDLCFNELDFTQKLFDADKFLQEHRKNVSLEKMRDDLGIYLKILRSAMIELINKDYADFVTLSSNLIGLDKAINNLETPLGQLKEEIMQIRQCLDDTILEMTNNLDKHKEIRERKQCVNSLIKYHKSISKLSNILTLCDTPENVIKPDVLERAATEFNQLKFHTNRCQSELTTEQINEINGLDKRLKTHLDTLLVTYVTQKQSASLIRCLRIYVSLDKITDAEEIIRKKIIVPAVENIISEYSFQNDPLGLNGTYKKLEQILDSTLSELLEITQKTNRISVNGFNFLVNSYWPEVEQRIEDYLPIIFAPGNPELFHKQYMESLHFLLTLEKKCDTIESINQLKNHPQYERFLKKWNLPVYFQIRFQEIAGTVESILSANITSASIRNNTNSISADSFTLHGTCILWDCIQRIWAKEVYLPQLLHRFWKLCLQLCSRYQKWCRSSLKQAWPVVKVNETSHNSGPENSERLEFLVGLYTDTEKISAKISHYTEFVDKVENLSPSIINLLHDCMKETIKDFEDCLPLITQEIVNELLRYSMTHLRQISDIPRLFRRTNREVPTKPCAYVKRALDFLITFRENYKNIIKQTIHHWLVLTLTTLTQQYMSLVIDVLTSVQKTEESLRRLKKIRDKTAGVLTSENQGISDDEKIHIQLFIDVTSYIQMIKELDVEEDNIENLKKLLEVVESATKNKVDLK</sequence>
<evidence type="ECO:0000259" key="10">
    <source>
        <dbReference type="Pfam" id="PF06148"/>
    </source>
</evidence>
<dbReference type="RefSeq" id="XP_011505049.1">
    <property type="nucleotide sequence ID" value="XM_011506747.1"/>
</dbReference>
<dbReference type="GO" id="GO:0017119">
    <property type="term" value="C:Golgi transport complex"/>
    <property type="evidence" value="ECO:0007669"/>
    <property type="project" value="TreeGrafter"/>
</dbReference>
<dbReference type="InterPro" id="IPR009316">
    <property type="entry name" value="COG2"/>
</dbReference>
<dbReference type="PANTHER" id="PTHR12961:SF0">
    <property type="entry name" value="CONSERVED OLIGOMERIC GOLGI COMPLEX SUBUNIT 2"/>
    <property type="match status" value="1"/>
</dbReference>